<keyword evidence="1" id="KW-0732">Signal</keyword>
<dbReference type="PRINTS" id="PR00837">
    <property type="entry name" value="V5TPXLIKE"/>
</dbReference>
<gene>
    <name evidence="3" type="ORF">MBM_04864</name>
</gene>
<dbReference type="InterPro" id="IPR035940">
    <property type="entry name" value="CAP_sf"/>
</dbReference>
<dbReference type="PANTHER" id="PTHR10334">
    <property type="entry name" value="CYSTEINE-RICH SECRETORY PROTEIN-RELATED"/>
    <property type="match status" value="1"/>
</dbReference>
<dbReference type="InterPro" id="IPR014044">
    <property type="entry name" value="CAP_dom"/>
</dbReference>
<dbReference type="InParanoid" id="K1WXL2"/>
<dbReference type="InterPro" id="IPR001283">
    <property type="entry name" value="CRISP-related"/>
</dbReference>
<dbReference type="GO" id="GO:0005576">
    <property type="term" value="C:extracellular region"/>
    <property type="evidence" value="ECO:0007669"/>
    <property type="project" value="InterPro"/>
</dbReference>
<dbReference type="PROSITE" id="PS01009">
    <property type="entry name" value="CRISP_1"/>
    <property type="match status" value="1"/>
</dbReference>
<dbReference type="EMBL" id="JH921437">
    <property type="protein sequence ID" value="EKD17287.1"/>
    <property type="molecule type" value="Genomic_DNA"/>
</dbReference>
<dbReference type="Pfam" id="PF00188">
    <property type="entry name" value="CAP"/>
    <property type="match status" value="1"/>
</dbReference>
<name>K1WXL2_MARBU</name>
<evidence type="ECO:0000259" key="2">
    <source>
        <dbReference type="SMART" id="SM00198"/>
    </source>
</evidence>
<dbReference type="SMART" id="SM00198">
    <property type="entry name" value="SCP"/>
    <property type="match status" value="1"/>
</dbReference>
<dbReference type="Gene3D" id="3.40.33.10">
    <property type="entry name" value="CAP"/>
    <property type="match status" value="1"/>
</dbReference>
<dbReference type="OrthoDB" id="337038at2759"/>
<evidence type="ECO:0000256" key="1">
    <source>
        <dbReference type="SAM" id="SignalP"/>
    </source>
</evidence>
<sequence>MYTYSARCTASPFVPRLALLLSTLPVFAASQAASPSFTDAATFQNDTIAAHNFYREQHGVGDLQWNDTSASFAAEWAAACNFEHSGGPTGENLAAGYANASASIDAWGLERQEYDFGDPTGFSDETGHFTQLVWGNTTTVGCGVASCQGRNGTPGFYVVCEYYPPGNVMGNENQFFQENVLEQTMGEETDTVESGTTSSGHGHKHTRNLVGAVVIAAMVGFVIAV</sequence>
<dbReference type="AlphaFoldDB" id="K1WXL2"/>
<dbReference type="eggNOG" id="KOG3017">
    <property type="taxonomic scope" value="Eukaryota"/>
</dbReference>
<organism evidence="3 4">
    <name type="scientific">Marssonina brunnea f. sp. multigermtubi (strain MB_m1)</name>
    <name type="common">Marssonina leaf spot fungus</name>
    <dbReference type="NCBI Taxonomy" id="1072389"/>
    <lineage>
        <taxon>Eukaryota</taxon>
        <taxon>Fungi</taxon>
        <taxon>Dikarya</taxon>
        <taxon>Ascomycota</taxon>
        <taxon>Pezizomycotina</taxon>
        <taxon>Leotiomycetes</taxon>
        <taxon>Helotiales</taxon>
        <taxon>Drepanopezizaceae</taxon>
        <taxon>Drepanopeziza</taxon>
    </lineage>
</organism>
<dbReference type="Proteomes" id="UP000006753">
    <property type="component" value="Unassembled WGS sequence"/>
</dbReference>
<dbReference type="GeneID" id="18760799"/>
<feature type="signal peptide" evidence="1">
    <location>
        <begin position="1"/>
        <end position="28"/>
    </location>
</feature>
<reference evidence="3 4" key="1">
    <citation type="journal article" date="2012" name="BMC Genomics">
        <title>Sequencing the genome of Marssonina brunnea reveals fungus-poplar co-evolution.</title>
        <authorList>
            <person name="Zhu S."/>
            <person name="Cao Y.-Z."/>
            <person name="Jiang C."/>
            <person name="Tan B.-Y."/>
            <person name="Wang Z."/>
            <person name="Feng S."/>
            <person name="Zhang L."/>
            <person name="Su X.-H."/>
            <person name="Brejova B."/>
            <person name="Vinar T."/>
            <person name="Xu M."/>
            <person name="Wang M.-X."/>
            <person name="Zhang S.-G."/>
            <person name="Huang M.-R."/>
            <person name="Wu R."/>
            <person name="Zhou Y."/>
        </authorList>
    </citation>
    <scope>NUCLEOTIDE SEQUENCE [LARGE SCALE GENOMIC DNA]</scope>
    <source>
        <strain evidence="3 4">MB_m1</strain>
    </source>
</reference>
<dbReference type="InterPro" id="IPR018244">
    <property type="entry name" value="Allrgn_V5/Tpx1_CS"/>
</dbReference>
<proteinExistence type="predicted"/>
<evidence type="ECO:0000313" key="3">
    <source>
        <dbReference type="EMBL" id="EKD17287.1"/>
    </source>
</evidence>
<dbReference type="KEGG" id="mbe:MBM_04864"/>
<dbReference type="SUPFAM" id="SSF55797">
    <property type="entry name" value="PR-1-like"/>
    <property type="match status" value="1"/>
</dbReference>
<dbReference type="HOGENOM" id="CLU_035730_6_2_1"/>
<protein>
    <submittedName>
        <fullName evidence="3">Extracellular SCP domain protein Pry1</fullName>
    </submittedName>
</protein>
<accession>K1WXL2</accession>
<dbReference type="OMA" id="KPRFTHE"/>
<feature type="chain" id="PRO_5003855031" evidence="1">
    <location>
        <begin position="29"/>
        <end position="225"/>
    </location>
</feature>
<keyword evidence="4" id="KW-1185">Reference proteome</keyword>
<evidence type="ECO:0000313" key="4">
    <source>
        <dbReference type="Proteomes" id="UP000006753"/>
    </source>
</evidence>
<feature type="domain" description="SCP" evidence="2">
    <location>
        <begin position="42"/>
        <end position="170"/>
    </location>
</feature>